<protein>
    <submittedName>
        <fullName evidence="1">Uncharacterized protein</fullName>
    </submittedName>
</protein>
<proteinExistence type="predicted"/>
<dbReference type="EMBL" id="JAWDGP010003855">
    <property type="protein sequence ID" value="KAK3770352.1"/>
    <property type="molecule type" value="Genomic_DNA"/>
</dbReference>
<dbReference type="AlphaFoldDB" id="A0AAE0ZKY0"/>
<comment type="caution">
    <text evidence="1">The sequence shown here is derived from an EMBL/GenBank/DDBJ whole genome shotgun (WGS) entry which is preliminary data.</text>
</comment>
<accession>A0AAE0ZKY0</accession>
<sequence>MTLSSSNMATKLFLCSTTSNSSSSSFPSSAISPSVLLLSAEKKFVKSLSEQRGDNQPRSKIDREKSQFSLIMYCNQISQHMHLQVATLNHVAGQNIVEVRKAFQNQIVSKGEAVIYMEPEKLVMSRSGKQNDDVECYQWVLEQNDDVECYQWVLEQNDDVECYQWVLEQNDDVECYQWVLEQNDDVECYQWVLEQNDDVECYQW</sequence>
<organism evidence="1 2">
    <name type="scientific">Elysia crispata</name>
    <name type="common">lettuce slug</name>
    <dbReference type="NCBI Taxonomy" id="231223"/>
    <lineage>
        <taxon>Eukaryota</taxon>
        <taxon>Metazoa</taxon>
        <taxon>Spiralia</taxon>
        <taxon>Lophotrochozoa</taxon>
        <taxon>Mollusca</taxon>
        <taxon>Gastropoda</taxon>
        <taxon>Heterobranchia</taxon>
        <taxon>Euthyneura</taxon>
        <taxon>Panpulmonata</taxon>
        <taxon>Sacoglossa</taxon>
        <taxon>Placobranchoidea</taxon>
        <taxon>Plakobranchidae</taxon>
        <taxon>Elysia</taxon>
    </lineage>
</organism>
<dbReference type="Proteomes" id="UP001283361">
    <property type="component" value="Unassembled WGS sequence"/>
</dbReference>
<reference evidence="1" key="1">
    <citation type="journal article" date="2023" name="G3 (Bethesda)">
        <title>A reference genome for the long-term kleptoplast-retaining sea slug Elysia crispata morphotype clarki.</title>
        <authorList>
            <person name="Eastman K.E."/>
            <person name="Pendleton A.L."/>
            <person name="Shaikh M.A."/>
            <person name="Suttiyut T."/>
            <person name="Ogas R."/>
            <person name="Tomko P."/>
            <person name="Gavelis G."/>
            <person name="Widhalm J.R."/>
            <person name="Wisecaver J.H."/>
        </authorList>
    </citation>
    <scope>NUCLEOTIDE SEQUENCE</scope>
    <source>
        <strain evidence="1">ECLA1</strain>
    </source>
</reference>
<evidence type="ECO:0000313" key="1">
    <source>
        <dbReference type="EMBL" id="KAK3770352.1"/>
    </source>
</evidence>
<evidence type="ECO:0000313" key="2">
    <source>
        <dbReference type="Proteomes" id="UP001283361"/>
    </source>
</evidence>
<gene>
    <name evidence="1" type="ORF">RRG08_031769</name>
</gene>
<keyword evidence="2" id="KW-1185">Reference proteome</keyword>
<name>A0AAE0ZKY0_9GAST</name>